<reference evidence="3 4" key="1">
    <citation type="journal article" date="2018" name="Nat. Genet.">
        <title>The Rosa genome provides new insights in the design of modern roses.</title>
        <authorList>
            <person name="Bendahmane M."/>
        </authorList>
    </citation>
    <scope>NUCLEOTIDE SEQUENCE [LARGE SCALE GENOMIC DNA]</scope>
    <source>
        <strain evidence="4">cv. Old Blush</strain>
    </source>
</reference>
<dbReference type="InterPro" id="IPR002156">
    <property type="entry name" value="RNaseH_domain"/>
</dbReference>
<comment type="caution">
    <text evidence="3">The sequence shown here is derived from an EMBL/GenBank/DDBJ whole genome shotgun (WGS) entry which is preliminary data.</text>
</comment>
<proteinExistence type="predicted"/>
<dbReference type="PANTHER" id="PTHR47074:SF11">
    <property type="entry name" value="REVERSE TRANSCRIPTASE-LIKE PROTEIN"/>
    <property type="match status" value="1"/>
</dbReference>
<dbReference type="SUPFAM" id="SSF53098">
    <property type="entry name" value="Ribonuclease H-like"/>
    <property type="match status" value="1"/>
</dbReference>
<evidence type="ECO:0000259" key="2">
    <source>
        <dbReference type="Pfam" id="PF13966"/>
    </source>
</evidence>
<accession>A0A2P6RAJ5</accession>
<dbReference type="InterPro" id="IPR026960">
    <property type="entry name" value="RVT-Znf"/>
</dbReference>
<dbReference type="GO" id="GO:0004523">
    <property type="term" value="F:RNA-DNA hybrid ribonuclease activity"/>
    <property type="evidence" value="ECO:0007669"/>
    <property type="project" value="InterPro"/>
</dbReference>
<dbReference type="Pfam" id="PF13456">
    <property type="entry name" value="RVT_3"/>
    <property type="match status" value="1"/>
</dbReference>
<protein>
    <submittedName>
        <fullName evidence="3">Putative ribonuclease H-like domain, reverse transcriptase zinc-binding domain-containing protein</fullName>
    </submittedName>
</protein>
<evidence type="ECO:0000313" key="3">
    <source>
        <dbReference type="EMBL" id="PRQ43460.1"/>
    </source>
</evidence>
<dbReference type="InterPro" id="IPR044730">
    <property type="entry name" value="RNase_H-like_dom_plant"/>
</dbReference>
<dbReference type="Gramene" id="PRQ43460">
    <property type="protein sequence ID" value="PRQ43460"/>
    <property type="gene ID" value="RchiOBHm_Chr3g0468731"/>
</dbReference>
<feature type="domain" description="Reverse transcriptase zinc-binding" evidence="2">
    <location>
        <begin position="20"/>
        <end position="84"/>
    </location>
</feature>
<dbReference type="Proteomes" id="UP000238479">
    <property type="component" value="Chromosome 3"/>
</dbReference>
<gene>
    <name evidence="3" type="ORF">RchiOBHm_Chr3g0468731</name>
</gene>
<sequence>MAMKDARESLNGQQVVPVVTEHWRHLWKLRVPPKMSHFLWRCSTGYLPCMWALFQRWISNSSMCPRCHVAEETPLHATRSCSLCVAVLERASFYLKLNPGTSNNFSSFIEHAIQVLTLDEMKLLIIILWSNWNERNLVVHGGQPRPALVIFNQCYSIWTSLITVQERETCDRRNNGVIAPDIVRWTPPSPQGLKLNCGESVSNNGSHVGIGALIRGGDGNLVLAVGERLIGRLQPCAAELQALILGLEVMVENGWRMEKVETDCLEAVQLVNGCDDCLAPEGVLVDKVRMLLASVGIQGISHVPRSVNGAAYVIAKSVARLNGRFSWLGVGPHWLMDVVADDRPVTHGCNRAVGGNSLSTTGFSHIL</sequence>
<dbReference type="GO" id="GO:0003964">
    <property type="term" value="F:RNA-directed DNA polymerase activity"/>
    <property type="evidence" value="ECO:0007669"/>
    <property type="project" value="UniProtKB-KW"/>
</dbReference>
<dbReference type="InterPro" id="IPR012337">
    <property type="entry name" value="RNaseH-like_sf"/>
</dbReference>
<feature type="domain" description="RNase H type-1" evidence="1">
    <location>
        <begin position="202"/>
        <end position="317"/>
    </location>
</feature>
<dbReference type="Gene3D" id="3.30.420.10">
    <property type="entry name" value="Ribonuclease H-like superfamily/Ribonuclease H"/>
    <property type="match status" value="1"/>
</dbReference>
<dbReference type="CDD" id="cd06222">
    <property type="entry name" value="RNase_H_like"/>
    <property type="match status" value="1"/>
</dbReference>
<dbReference type="OMA" id="QERETCD"/>
<dbReference type="InterPro" id="IPR052929">
    <property type="entry name" value="RNase_H-like_EbsB-rel"/>
</dbReference>
<keyword evidence="3" id="KW-0695">RNA-directed DNA polymerase</keyword>
<keyword evidence="4" id="KW-1185">Reference proteome</keyword>
<dbReference type="InterPro" id="IPR036397">
    <property type="entry name" value="RNaseH_sf"/>
</dbReference>
<name>A0A2P6RAJ5_ROSCH</name>
<dbReference type="PANTHER" id="PTHR47074">
    <property type="entry name" value="BNAC02G40300D PROTEIN"/>
    <property type="match status" value="1"/>
</dbReference>
<dbReference type="AlphaFoldDB" id="A0A2P6RAJ5"/>
<organism evidence="3 4">
    <name type="scientific">Rosa chinensis</name>
    <name type="common">China rose</name>
    <dbReference type="NCBI Taxonomy" id="74649"/>
    <lineage>
        <taxon>Eukaryota</taxon>
        <taxon>Viridiplantae</taxon>
        <taxon>Streptophyta</taxon>
        <taxon>Embryophyta</taxon>
        <taxon>Tracheophyta</taxon>
        <taxon>Spermatophyta</taxon>
        <taxon>Magnoliopsida</taxon>
        <taxon>eudicotyledons</taxon>
        <taxon>Gunneridae</taxon>
        <taxon>Pentapetalae</taxon>
        <taxon>rosids</taxon>
        <taxon>fabids</taxon>
        <taxon>Rosales</taxon>
        <taxon>Rosaceae</taxon>
        <taxon>Rosoideae</taxon>
        <taxon>Rosoideae incertae sedis</taxon>
        <taxon>Rosa</taxon>
    </lineage>
</organism>
<dbReference type="EMBL" id="PDCK01000041">
    <property type="protein sequence ID" value="PRQ43460.1"/>
    <property type="molecule type" value="Genomic_DNA"/>
</dbReference>
<dbReference type="GO" id="GO:0003676">
    <property type="term" value="F:nucleic acid binding"/>
    <property type="evidence" value="ECO:0007669"/>
    <property type="project" value="InterPro"/>
</dbReference>
<keyword evidence="3" id="KW-0548">Nucleotidyltransferase</keyword>
<dbReference type="Pfam" id="PF13966">
    <property type="entry name" value="zf-RVT"/>
    <property type="match status" value="1"/>
</dbReference>
<evidence type="ECO:0000313" key="4">
    <source>
        <dbReference type="Proteomes" id="UP000238479"/>
    </source>
</evidence>
<evidence type="ECO:0000259" key="1">
    <source>
        <dbReference type="Pfam" id="PF13456"/>
    </source>
</evidence>
<keyword evidence="3" id="KW-0808">Transferase</keyword>